<proteinExistence type="predicted"/>
<organism evidence="1 2">
    <name type="scientific">Ovis ammon polii x Ovis aries</name>
    <dbReference type="NCBI Taxonomy" id="2918886"/>
    <lineage>
        <taxon>Eukaryota</taxon>
        <taxon>Metazoa</taxon>
        <taxon>Chordata</taxon>
        <taxon>Craniata</taxon>
        <taxon>Vertebrata</taxon>
        <taxon>Euteleostomi</taxon>
        <taxon>Mammalia</taxon>
        <taxon>Eutheria</taxon>
        <taxon>Laurasiatheria</taxon>
        <taxon>Artiodactyla</taxon>
        <taxon>Ruminantia</taxon>
        <taxon>Pecora</taxon>
        <taxon>Bovidae</taxon>
        <taxon>Caprinae</taxon>
        <taxon>Ovis</taxon>
    </lineage>
</organism>
<comment type="caution">
    <text evidence="1">The sequence shown here is derived from an EMBL/GenBank/DDBJ whole genome shotgun (WGS) entry which is preliminary data.</text>
</comment>
<gene>
    <name evidence="1" type="ORF">MJG53_018287</name>
</gene>
<reference evidence="1" key="1">
    <citation type="submission" date="2022-03" db="EMBL/GenBank/DDBJ databases">
        <title>Genomic analyses of argali, domestic sheep and their hybrids provide insights into chromosomal evolution, heterosis and genetic basis of agronomic traits.</title>
        <authorList>
            <person name="Li M."/>
        </authorList>
    </citation>
    <scope>NUCLEOTIDE SEQUENCE</scope>
    <source>
        <strain evidence="1">F1 hybrid</strain>
    </source>
</reference>
<evidence type="ECO:0000313" key="1">
    <source>
        <dbReference type="EMBL" id="KAI4559761.1"/>
    </source>
</evidence>
<keyword evidence="2" id="KW-1185">Reference proteome</keyword>
<protein>
    <submittedName>
        <fullName evidence="1">Uncharacterized protein</fullName>
    </submittedName>
</protein>
<dbReference type="Proteomes" id="UP001057279">
    <property type="component" value="Linkage Group LG23"/>
</dbReference>
<dbReference type="EMBL" id="CM043048">
    <property type="protein sequence ID" value="KAI4559761.1"/>
    <property type="molecule type" value="Genomic_DNA"/>
</dbReference>
<name>A0ACB9U6W9_9CETA</name>
<sequence length="301" mass="33398">MDRLRFGACWRHHSVGSLLQLPLGGTFSTFSTQTNGFSLLIPGLEPHLLQLPHPGHLPVFRDYILCAGALLAEGLHLKVSTALMPSRSQKTLQKLAGSSEHLPIHAHFPLHGSMFCEPPEPGFYSVHSQLGQAVVIVIGRAHEALYAIPGEHCLTLRNRKGFVRLALRHRASLVPVYSFAENDIFRVKGFAPDSWQHLFQITFKKLEGISPCIFWGRGLFSNKSWGLVPLARPITTVVGRPIPVPQCPQPPEEQVDRYHVLYMKAVEQLLEEHRRAAASRLLLASPSPWPHPSPPPGPPSP</sequence>
<evidence type="ECO:0000313" key="2">
    <source>
        <dbReference type="Proteomes" id="UP001057279"/>
    </source>
</evidence>
<accession>A0ACB9U6W9</accession>